<keyword evidence="2" id="KW-1185">Reference proteome</keyword>
<evidence type="ECO:0000313" key="2">
    <source>
        <dbReference type="Proteomes" id="UP001157418"/>
    </source>
</evidence>
<protein>
    <submittedName>
        <fullName evidence="1">Uncharacterized protein</fullName>
    </submittedName>
</protein>
<organism evidence="1 2">
    <name type="scientific">Lactuca virosa</name>
    <dbReference type="NCBI Taxonomy" id="75947"/>
    <lineage>
        <taxon>Eukaryota</taxon>
        <taxon>Viridiplantae</taxon>
        <taxon>Streptophyta</taxon>
        <taxon>Embryophyta</taxon>
        <taxon>Tracheophyta</taxon>
        <taxon>Spermatophyta</taxon>
        <taxon>Magnoliopsida</taxon>
        <taxon>eudicotyledons</taxon>
        <taxon>Gunneridae</taxon>
        <taxon>Pentapetalae</taxon>
        <taxon>asterids</taxon>
        <taxon>campanulids</taxon>
        <taxon>Asterales</taxon>
        <taxon>Asteraceae</taxon>
        <taxon>Cichorioideae</taxon>
        <taxon>Cichorieae</taxon>
        <taxon>Lactucinae</taxon>
        <taxon>Lactuca</taxon>
    </lineage>
</organism>
<accession>A0AAU9N5A6</accession>
<reference evidence="1 2" key="1">
    <citation type="submission" date="2022-01" db="EMBL/GenBank/DDBJ databases">
        <authorList>
            <person name="Xiong W."/>
            <person name="Schranz E."/>
        </authorList>
    </citation>
    <scope>NUCLEOTIDE SEQUENCE [LARGE SCALE GENOMIC DNA]</scope>
</reference>
<proteinExistence type="predicted"/>
<dbReference type="EMBL" id="CAKMRJ010002815">
    <property type="protein sequence ID" value="CAH1429480.1"/>
    <property type="molecule type" value="Genomic_DNA"/>
</dbReference>
<dbReference type="Proteomes" id="UP001157418">
    <property type="component" value="Unassembled WGS sequence"/>
</dbReference>
<comment type="caution">
    <text evidence="1">The sequence shown here is derived from an EMBL/GenBank/DDBJ whole genome shotgun (WGS) entry which is preliminary data.</text>
</comment>
<sequence length="131" mass="15024">MCGSWRVRFSWNRKSKRPDLELLDATHQMFKELNKEVQRESGIAVCDDEVKNIHCTSSYCNRTHAFFIDRTCNSITEPPLSGTSGLDFLSINLISSDEVAYLKIKLYNTNEMATPFSLSHTHINGYNQSKE</sequence>
<dbReference type="AlphaFoldDB" id="A0AAU9N5A6"/>
<evidence type="ECO:0000313" key="1">
    <source>
        <dbReference type="EMBL" id="CAH1429480.1"/>
    </source>
</evidence>
<name>A0AAU9N5A6_9ASTR</name>
<gene>
    <name evidence="1" type="ORF">LVIROSA_LOCUS16338</name>
</gene>